<dbReference type="Pfam" id="PF12600">
    <property type="entry name" value="DUF3769"/>
    <property type="match status" value="1"/>
</dbReference>
<dbReference type="Proteomes" id="UP000018130">
    <property type="component" value="Unassembled WGS sequence"/>
</dbReference>
<reference evidence="1 2" key="1">
    <citation type="submission" date="2013-01" db="EMBL/GenBank/DDBJ databases">
        <authorList>
            <person name="Bench S."/>
        </authorList>
    </citation>
    <scope>NUCLEOTIDE SEQUENCE [LARGE SCALE GENOMIC DNA]</scope>
    <source>
        <strain evidence="1 2">WH 0402</strain>
    </source>
</reference>
<organism evidence="1 2">
    <name type="scientific">Crocosphaera watsonii WH 0402</name>
    <dbReference type="NCBI Taxonomy" id="1284629"/>
    <lineage>
        <taxon>Bacteria</taxon>
        <taxon>Bacillati</taxon>
        <taxon>Cyanobacteriota</taxon>
        <taxon>Cyanophyceae</taxon>
        <taxon>Oscillatoriophycideae</taxon>
        <taxon>Chroococcales</taxon>
        <taxon>Aphanothecaceae</taxon>
        <taxon>Crocosphaera</taxon>
    </lineage>
</organism>
<evidence type="ECO:0000313" key="2">
    <source>
        <dbReference type="Proteomes" id="UP000018130"/>
    </source>
</evidence>
<accession>T2JRC4</accession>
<dbReference type="AlphaFoldDB" id="T2JRC4"/>
<reference evidence="1 2" key="2">
    <citation type="submission" date="2013-09" db="EMBL/GenBank/DDBJ databases">
        <title>Whole genome comparison of six Crocosphaera watsonii strains with differing phenotypes.</title>
        <authorList>
            <person name="Bench S.R."/>
            <person name="Heller P."/>
            <person name="Frank I."/>
            <person name="Arciniega M."/>
            <person name="Shilova I.N."/>
            <person name="Zehr J.P."/>
        </authorList>
    </citation>
    <scope>NUCLEOTIDE SEQUENCE [LARGE SCALE GENOMIC DNA]</scope>
    <source>
        <strain evidence="1 2">WH 0402</strain>
    </source>
</reference>
<sequence length="90" mass="10249">MKTLTWGITQQLYGPLRFGVQSAYNIDTDQEINTDLYFEYSRRTYSILLRYNTVLKVGSISLRISDFNWGGNPGPFDGTGIRPVIQGVPR</sequence>
<comment type="caution">
    <text evidence="1">The sequence shown here is derived from an EMBL/GenBank/DDBJ whole genome shotgun (WGS) entry which is preliminary data.</text>
</comment>
<proteinExistence type="predicted"/>
<evidence type="ECO:0008006" key="3">
    <source>
        <dbReference type="Google" id="ProtNLM"/>
    </source>
</evidence>
<name>T2JRC4_CROWT</name>
<evidence type="ECO:0000313" key="1">
    <source>
        <dbReference type="EMBL" id="CCQ67626.1"/>
    </source>
</evidence>
<protein>
    <recommendedName>
        <fullName evidence="3">DUF3769 domain-containing protein</fullName>
    </recommendedName>
</protein>
<dbReference type="InterPro" id="IPR022244">
    <property type="entry name" value="DUF3769"/>
</dbReference>
<gene>
    <name evidence="1" type="ORF">CWATWH0402_195</name>
</gene>
<dbReference type="EMBL" id="CAQN01000630">
    <property type="protein sequence ID" value="CCQ67626.1"/>
    <property type="molecule type" value="Genomic_DNA"/>
</dbReference>